<evidence type="ECO:0000313" key="1">
    <source>
        <dbReference type="EMBL" id="JAD57735.1"/>
    </source>
</evidence>
<dbReference type="EMBL" id="GBRH01240160">
    <property type="protein sequence ID" value="JAD57735.1"/>
    <property type="molecule type" value="Transcribed_RNA"/>
</dbReference>
<organism evidence="1">
    <name type="scientific">Arundo donax</name>
    <name type="common">Giant reed</name>
    <name type="synonym">Donax arundinaceus</name>
    <dbReference type="NCBI Taxonomy" id="35708"/>
    <lineage>
        <taxon>Eukaryota</taxon>
        <taxon>Viridiplantae</taxon>
        <taxon>Streptophyta</taxon>
        <taxon>Embryophyta</taxon>
        <taxon>Tracheophyta</taxon>
        <taxon>Spermatophyta</taxon>
        <taxon>Magnoliopsida</taxon>
        <taxon>Liliopsida</taxon>
        <taxon>Poales</taxon>
        <taxon>Poaceae</taxon>
        <taxon>PACMAD clade</taxon>
        <taxon>Arundinoideae</taxon>
        <taxon>Arundineae</taxon>
        <taxon>Arundo</taxon>
    </lineage>
</organism>
<accession>A0A0A9B936</accession>
<protein>
    <submittedName>
        <fullName evidence="1">Uncharacterized protein</fullName>
    </submittedName>
</protein>
<reference evidence="1" key="1">
    <citation type="submission" date="2014-09" db="EMBL/GenBank/DDBJ databases">
        <authorList>
            <person name="Magalhaes I.L.F."/>
            <person name="Oliveira U."/>
            <person name="Santos F.R."/>
            <person name="Vidigal T.H.D.A."/>
            <person name="Brescovit A.D."/>
            <person name="Santos A.J."/>
        </authorList>
    </citation>
    <scope>NUCLEOTIDE SEQUENCE</scope>
    <source>
        <tissue evidence="1">Shoot tissue taken approximately 20 cm above the soil surface</tissue>
    </source>
</reference>
<proteinExistence type="predicted"/>
<name>A0A0A9B936_ARUDO</name>
<sequence length="20" mass="2433">MAHCETEIRVFRRKIEVGEE</sequence>
<dbReference type="AlphaFoldDB" id="A0A0A9B936"/>
<reference evidence="1" key="2">
    <citation type="journal article" date="2015" name="Data Brief">
        <title>Shoot transcriptome of the giant reed, Arundo donax.</title>
        <authorList>
            <person name="Barrero R.A."/>
            <person name="Guerrero F.D."/>
            <person name="Moolhuijzen P."/>
            <person name="Goolsby J.A."/>
            <person name="Tidwell J."/>
            <person name="Bellgard S.E."/>
            <person name="Bellgard M.I."/>
        </authorList>
    </citation>
    <scope>NUCLEOTIDE SEQUENCE</scope>
    <source>
        <tissue evidence="1">Shoot tissue taken approximately 20 cm above the soil surface</tissue>
    </source>
</reference>